<dbReference type="GeneID" id="38666758"/>
<dbReference type="AlphaFoldDB" id="A0A348B3V5"/>
<keyword evidence="2" id="KW-0274">FAD</keyword>
<dbReference type="InterPro" id="IPR051312">
    <property type="entry name" value="Diverse_Substr_Oxidored"/>
</dbReference>
<reference evidence="5" key="3">
    <citation type="journal article" date="2019" name="BMC Res. Notes">
        <title>Complete genome sequence of the Sulfodiicoccus acidiphilus strain HS-1T, the first crenarchaeon that lacks polB3, isolated from an acidic hot spring in Ohwaku-dani, Hakone, Japan.</title>
        <authorList>
            <person name="Sakai H.D."/>
            <person name="Kurosawa N."/>
        </authorList>
    </citation>
    <scope>NUCLEOTIDE SEQUENCE</scope>
    <source>
        <strain evidence="5">HS-1</strain>
    </source>
</reference>
<dbReference type="InterPro" id="IPR016166">
    <property type="entry name" value="FAD-bd_PCMH"/>
</dbReference>
<keyword evidence="1" id="KW-0285">Flavoprotein</keyword>
<dbReference type="InterPro" id="IPR016169">
    <property type="entry name" value="FAD-bd_PCMH_sub2"/>
</dbReference>
<dbReference type="PROSITE" id="PS51387">
    <property type="entry name" value="FAD_PCMH"/>
    <property type="match status" value="1"/>
</dbReference>
<dbReference type="SUPFAM" id="SSF55447">
    <property type="entry name" value="CO dehydrogenase flavoprotein C-terminal domain-like"/>
    <property type="match status" value="1"/>
</dbReference>
<evidence type="ECO:0000256" key="3">
    <source>
        <dbReference type="ARBA" id="ARBA00023002"/>
    </source>
</evidence>
<sequence>MYPREVGYFRPSTIEEALKFLEKEKDSRPLAGGQSLIPMMRLRVANPSYLVDLTPLNMNGFNLSDNEVRIGATTKYSEILSRTELRKATPLLVKALSQVGDSQVRNMGTLGGSVCNADPASDSPAVLLAAEARFVVKSVNGEREVKASDFFKGPFTTQLKQGEILREIKIPTHADYKTTYVKLVRRAGDYAIVSAAVMLKMKGEEVEDVRLSYASAADRPYRAKEAEEFLKGRKLNEENLREAAELALKGASPPSDVRASSSYRKELIKLVTMRGLRGAS</sequence>
<dbReference type="Pfam" id="PF03450">
    <property type="entry name" value="CO_deh_flav_C"/>
    <property type="match status" value="1"/>
</dbReference>
<dbReference type="InterPro" id="IPR053586">
    <property type="entry name" value="Glyceraldehyde_DH_medium"/>
</dbReference>
<dbReference type="InterPro" id="IPR036683">
    <property type="entry name" value="CO_DH_flav_C_dom_sf"/>
</dbReference>
<evidence type="ECO:0000313" key="7">
    <source>
        <dbReference type="Proteomes" id="UP000276741"/>
    </source>
</evidence>
<dbReference type="GO" id="GO:0071949">
    <property type="term" value="F:FAD binding"/>
    <property type="evidence" value="ECO:0007669"/>
    <property type="project" value="InterPro"/>
</dbReference>
<reference evidence="6" key="4">
    <citation type="submission" date="2020-09" db="EMBL/GenBank/DDBJ databases">
        <authorList>
            <person name="Sun Q."/>
            <person name="Ohkuma M."/>
        </authorList>
    </citation>
    <scope>NUCLEOTIDE SEQUENCE</scope>
    <source>
        <strain evidence="6">JCM 31740</strain>
    </source>
</reference>
<dbReference type="SMART" id="SM01092">
    <property type="entry name" value="CO_deh_flav_C"/>
    <property type="match status" value="1"/>
</dbReference>
<dbReference type="InterPro" id="IPR002346">
    <property type="entry name" value="Mopterin_DH_FAD-bd"/>
</dbReference>
<keyword evidence="3" id="KW-0560">Oxidoreductase</keyword>
<dbReference type="Gene3D" id="3.30.390.50">
    <property type="entry name" value="CO dehydrogenase flavoprotein, C-terminal domain"/>
    <property type="match status" value="1"/>
</dbReference>
<dbReference type="FunFam" id="3.30.465.10:FF:000017">
    <property type="entry name" value="Xanthine dehydrogenase, FAD binding subunit"/>
    <property type="match status" value="1"/>
</dbReference>
<dbReference type="Proteomes" id="UP000276741">
    <property type="component" value="Chromosome"/>
</dbReference>
<protein>
    <submittedName>
        <fullName evidence="5">Carbon monoxide dehydrogenase</fullName>
    </submittedName>
</protein>
<dbReference type="GO" id="GO:0016491">
    <property type="term" value="F:oxidoreductase activity"/>
    <property type="evidence" value="ECO:0007669"/>
    <property type="project" value="UniProtKB-KW"/>
</dbReference>
<dbReference type="InterPro" id="IPR016167">
    <property type="entry name" value="FAD-bd_PCMH_sub1"/>
</dbReference>
<dbReference type="SUPFAM" id="SSF56176">
    <property type="entry name" value="FAD-binding/transporter-associated domain-like"/>
    <property type="match status" value="1"/>
</dbReference>
<dbReference type="PANTHER" id="PTHR42659">
    <property type="entry name" value="XANTHINE DEHYDROGENASE SUBUNIT C-RELATED"/>
    <property type="match status" value="1"/>
</dbReference>
<name>A0A348B3V5_9CREN</name>
<reference evidence="7" key="2">
    <citation type="submission" date="2018-04" db="EMBL/GenBank/DDBJ databases">
        <title>Complete genome sequence of Sulfodiicoccus acidiphilus strain HS-1.</title>
        <authorList>
            <person name="Sakai H.D."/>
            <person name="Kurosawa N."/>
        </authorList>
    </citation>
    <scope>NUCLEOTIDE SEQUENCE [LARGE SCALE GENOMIC DNA]</scope>
    <source>
        <strain evidence="7">HS-1</strain>
    </source>
</reference>
<evidence type="ECO:0000313" key="6">
    <source>
        <dbReference type="EMBL" id="GGT88439.1"/>
    </source>
</evidence>
<reference evidence="6" key="1">
    <citation type="journal article" date="2014" name="Int. J. Syst. Evol. Microbiol.">
        <title>Complete genome sequence of Corynebacterium casei LMG S-19264T (=DSM 44701T), isolated from a smear-ripened cheese.</title>
        <authorList>
            <consortium name="US DOE Joint Genome Institute (JGI-PGF)"/>
            <person name="Walter F."/>
            <person name="Albersmeier A."/>
            <person name="Kalinowski J."/>
            <person name="Ruckert C."/>
        </authorList>
    </citation>
    <scope>NUCLEOTIDE SEQUENCE</scope>
    <source>
        <strain evidence="6">JCM 31740</strain>
    </source>
</reference>
<dbReference type="NCBIfam" id="NF041019">
    <property type="entry name" value="glyceraldDH_beta"/>
    <property type="match status" value="1"/>
</dbReference>
<dbReference type="InterPro" id="IPR036318">
    <property type="entry name" value="FAD-bd_PCMH-like_sf"/>
</dbReference>
<dbReference type="Gene3D" id="3.30.465.10">
    <property type="match status" value="1"/>
</dbReference>
<evidence type="ECO:0000256" key="1">
    <source>
        <dbReference type="ARBA" id="ARBA00022630"/>
    </source>
</evidence>
<dbReference type="InterPro" id="IPR005107">
    <property type="entry name" value="CO_DH_flav_C"/>
</dbReference>
<proteinExistence type="predicted"/>
<evidence type="ECO:0000256" key="2">
    <source>
        <dbReference type="ARBA" id="ARBA00022827"/>
    </source>
</evidence>
<dbReference type="Gene3D" id="3.30.43.10">
    <property type="entry name" value="Uridine Diphospho-n-acetylenolpyruvylglucosamine Reductase, domain 2"/>
    <property type="match status" value="1"/>
</dbReference>
<dbReference type="Proteomes" id="UP000616143">
    <property type="component" value="Unassembled WGS sequence"/>
</dbReference>
<accession>A0A348B3V5</accession>
<evidence type="ECO:0000313" key="5">
    <source>
        <dbReference type="EMBL" id="BBD72857.1"/>
    </source>
</evidence>
<dbReference type="RefSeq" id="WP_126450070.1">
    <property type="nucleotide sequence ID" value="NZ_AP018553.1"/>
</dbReference>
<organism evidence="5 7">
    <name type="scientific">Sulfodiicoccus acidiphilus</name>
    <dbReference type="NCBI Taxonomy" id="1670455"/>
    <lineage>
        <taxon>Archaea</taxon>
        <taxon>Thermoproteota</taxon>
        <taxon>Thermoprotei</taxon>
        <taxon>Sulfolobales</taxon>
        <taxon>Sulfolobaceae</taxon>
        <taxon>Sulfodiicoccus</taxon>
    </lineage>
</organism>
<feature type="domain" description="FAD-binding PCMH-type" evidence="4">
    <location>
        <begin position="1"/>
        <end position="175"/>
    </location>
</feature>
<dbReference type="OrthoDB" id="19205at2157"/>
<dbReference type="EMBL" id="BMQS01000002">
    <property type="protein sequence ID" value="GGT88439.1"/>
    <property type="molecule type" value="Genomic_DNA"/>
</dbReference>
<dbReference type="Pfam" id="PF00941">
    <property type="entry name" value="FAD_binding_5"/>
    <property type="match status" value="1"/>
</dbReference>
<gene>
    <name evidence="6" type="ORF">GCM10007116_03050</name>
    <name evidence="5" type="ORF">HS1genome_1246</name>
</gene>
<dbReference type="KEGG" id="sacd:HS1genome_1246"/>
<evidence type="ECO:0000259" key="4">
    <source>
        <dbReference type="PROSITE" id="PS51387"/>
    </source>
</evidence>
<dbReference type="PANTHER" id="PTHR42659:SF2">
    <property type="entry name" value="XANTHINE DEHYDROGENASE SUBUNIT C-RELATED"/>
    <property type="match status" value="1"/>
</dbReference>
<dbReference type="EMBL" id="AP018553">
    <property type="protein sequence ID" value="BBD72857.1"/>
    <property type="molecule type" value="Genomic_DNA"/>
</dbReference>
<keyword evidence="7" id="KW-1185">Reference proteome</keyword>